<dbReference type="Pfam" id="PF11848">
    <property type="entry name" value="DUF3368"/>
    <property type="match status" value="1"/>
</dbReference>
<protein>
    <recommendedName>
        <fullName evidence="3">DUF3368 domain-containing protein</fullName>
    </recommendedName>
</protein>
<evidence type="ECO:0000313" key="1">
    <source>
        <dbReference type="EMBL" id="ASC69755.1"/>
    </source>
</evidence>
<evidence type="ECO:0008006" key="3">
    <source>
        <dbReference type="Google" id="ProtNLM"/>
    </source>
</evidence>
<accession>A0A1Z3HHJ5</accession>
<reference evidence="1 2" key="1">
    <citation type="journal article" date="2016" name="Biochim. Biophys. Acta">
        <title>Characterization of red-shifted phycobilisomes isolated from the chlorophyll f-containing cyanobacterium Halomicronema hongdechloris.</title>
        <authorList>
            <person name="Li Y."/>
            <person name="Lin Y."/>
            <person name="Garvey C.J."/>
            <person name="Birch D."/>
            <person name="Corkery R.W."/>
            <person name="Loughlin P.C."/>
            <person name="Scheer H."/>
            <person name="Willows R.D."/>
            <person name="Chen M."/>
        </authorList>
    </citation>
    <scope>NUCLEOTIDE SEQUENCE [LARGE SCALE GENOMIC DNA]</scope>
    <source>
        <strain evidence="1 2">C2206</strain>
    </source>
</reference>
<dbReference type="KEGG" id="hhg:XM38_006840"/>
<dbReference type="Proteomes" id="UP000191901">
    <property type="component" value="Chromosome"/>
</dbReference>
<dbReference type="PANTHER" id="PTHR39550">
    <property type="entry name" value="SLL0658 PROTEIN"/>
    <property type="match status" value="1"/>
</dbReference>
<sequence>MAWVYTHAGSEAIIDDLAARRCAAALEIPVRGTLGLVLVAKRRGEIASARTVLNQLRQAGMYLSDAVMNRALRLVGE</sequence>
<organism evidence="1 2">
    <name type="scientific">Halomicronema hongdechloris C2206</name>
    <dbReference type="NCBI Taxonomy" id="1641165"/>
    <lineage>
        <taxon>Bacteria</taxon>
        <taxon>Bacillati</taxon>
        <taxon>Cyanobacteriota</taxon>
        <taxon>Cyanophyceae</taxon>
        <taxon>Nodosilineales</taxon>
        <taxon>Nodosilineaceae</taxon>
        <taxon>Halomicronema</taxon>
    </lineage>
</organism>
<dbReference type="InterPro" id="IPR021799">
    <property type="entry name" value="PIN-like_prokaryotic"/>
</dbReference>
<proteinExistence type="predicted"/>
<dbReference type="EMBL" id="CP021983">
    <property type="protein sequence ID" value="ASC69755.1"/>
    <property type="molecule type" value="Genomic_DNA"/>
</dbReference>
<keyword evidence="2" id="KW-1185">Reference proteome</keyword>
<gene>
    <name evidence="1" type="ORF">XM38_006840</name>
</gene>
<dbReference type="AlphaFoldDB" id="A0A1Z3HHJ5"/>
<name>A0A1Z3HHJ5_9CYAN</name>
<dbReference type="PANTHER" id="PTHR39550:SF1">
    <property type="entry name" value="SLL0658 PROTEIN"/>
    <property type="match status" value="1"/>
</dbReference>
<evidence type="ECO:0000313" key="2">
    <source>
        <dbReference type="Proteomes" id="UP000191901"/>
    </source>
</evidence>